<dbReference type="InterPro" id="IPR003594">
    <property type="entry name" value="HATPase_dom"/>
</dbReference>
<dbReference type="GO" id="GO:0000155">
    <property type="term" value="F:phosphorelay sensor kinase activity"/>
    <property type="evidence" value="ECO:0007669"/>
    <property type="project" value="InterPro"/>
</dbReference>
<dbReference type="SMART" id="SM00388">
    <property type="entry name" value="HisKA"/>
    <property type="match status" value="1"/>
</dbReference>
<dbReference type="Pfam" id="PF00512">
    <property type="entry name" value="HisKA"/>
    <property type="match status" value="1"/>
</dbReference>
<comment type="catalytic activity">
    <reaction evidence="1">
        <text>ATP + protein L-histidine = ADP + protein N-phospho-L-histidine.</text>
        <dbReference type="EC" id="2.7.13.3"/>
    </reaction>
</comment>
<dbReference type="FunFam" id="3.30.565.10:FF:000006">
    <property type="entry name" value="Sensor histidine kinase WalK"/>
    <property type="match status" value="1"/>
</dbReference>
<comment type="caution">
    <text evidence="22">The sequence shown here is derived from an EMBL/GenBank/DDBJ whole genome shotgun (WGS) entry which is preliminary data.</text>
</comment>
<dbReference type="CDD" id="cd00130">
    <property type="entry name" value="PAS"/>
    <property type="match status" value="1"/>
</dbReference>
<dbReference type="InterPro" id="IPR035965">
    <property type="entry name" value="PAS-like_dom_sf"/>
</dbReference>
<evidence type="ECO:0000256" key="5">
    <source>
        <dbReference type="ARBA" id="ARBA00012438"/>
    </source>
</evidence>
<dbReference type="EMBL" id="QOUI01000009">
    <property type="protein sequence ID" value="RCK68743.1"/>
    <property type="molecule type" value="Genomic_DNA"/>
</dbReference>
<evidence type="ECO:0000259" key="18">
    <source>
        <dbReference type="PROSITE" id="PS50109"/>
    </source>
</evidence>
<keyword evidence="7" id="KW-0808">Transferase</keyword>
<feature type="modified residue" description="4-aspartylphosphate" evidence="16">
    <location>
        <position position="752"/>
    </location>
</feature>
<feature type="domain" description="PAC" evidence="21">
    <location>
        <begin position="420"/>
        <end position="472"/>
    </location>
</feature>
<dbReference type="InterPro" id="IPR005467">
    <property type="entry name" value="His_kinase_dom"/>
</dbReference>
<keyword evidence="6 16" id="KW-0597">Phosphoprotein</keyword>
<dbReference type="InterPro" id="IPR036890">
    <property type="entry name" value="HATPase_C_sf"/>
</dbReference>
<dbReference type="Gene3D" id="3.40.50.2300">
    <property type="match status" value="1"/>
</dbReference>
<evidence type="ECO:0000256" key="17">
    <source>
        <dbReference type="SAM" id="Phobius"/>
    </source>
</evidence>
<keyword evidence="14 17" id="KW-0472">Membrane</keyword>
<feature type="transmembrane region" description="Helical" evidence="17">
    <location>
        <begin position="301"/>
        <end position="319"/>
    </location>
</feature>
<dbReference type="PANTHER" id="PTHR42878:SF7">
    <property type="entry name" value="SENSOR HISTIDINE KINASE GLRK"/>
    <property type="match status" value="1"/>
</dbReference>
<feature type="transmembrane region" description="Helical" evidence="17">
    <location>
        <begin position="172"/>
        <end position="192"/>
    </location>
</feature>
<dbReference type="GO" id="GO:0030295">
    <property type="term" value="F:protein kinase activator activity"/>
    <property type="evidence" value="ECO:0007669"/>
    <property type="project" value="TreeGrafter"/>
</dbReference>
<evidence type="ECO:0000256" key="7">
    <source>
        <dbReference type="ARBA" id="ARBA00022679"/>
    </source>
</evidence>
<dbReference type="GO" id="GO:0000156">
    <property type="term" value="F:phosphorelay response regulator activity"/>
    <property type="evidence" value="ECO:0007669"/>
    <property type="project" value="TreeGrafter"/>
</dbReference>
<keyword evidence="8 17" id="KW-0812">Transmembrane</keyword>
<sequence length="954" mass="101617">MSAMAPWSWRLRTGVILGTTAVVVLVVVGVLLSDLPLAVRSVVSQVALVLGGLLAGFTGALRATWTRNHRRRRAWVLLSAAGPTAAVGNLVALVAGPEPPALATLLVNVLLLIAMVFGVVGLSTFPSARHTSVQLARMMLDGVVVGGAILFTVSVVVRSRVSGAQSLEVDPALLLLPLLDTVVATVAVLLILRSSPADRPRLALLGLGFGLYAVSDLHFVTDLAQGGHQFGTAGDLGWITGYLVLAATALVPDRGAERDPAAVRVSSPLAGTILMFSLFILGAVLANIAGAQGRLDLASRVIWMLTLVAVVARQILLVIDNDRLRERLARRVDERTTALRQTTQRTSLMLSSVDDGIYGVDRDGVVVSVNPAATRLLGYPAEQLVGSRAHDTFHAWQDDGSPFPDEQCYITEAIRDGLVTTAEQDVYVRSDGQRIPVEVTASPLRDSGTIEGAVVVFRDMTERQAIDRMKNEFVSVVSHELRTPLTSIRGTLGLLASGALGALHPRAQRMTGTALESSERLTRLINDILDLERLGTGTVPMELSDVEVAGLLRDAADQVGVLAAEAGLTIRVGEASSVVRGDRDRLLQTLLNLLSNAIKYSPPGAAIDVDAVEVGSLVEFRVTDRGRGIPADRLEQVFDRFQQVDSSDAREKGGTGLGLAISKTIIERLGGRIWAESDPGRRTSFHFTVPLAEVTEPAAGQEPVVLLTTDEYLTQTVVDALRLRGHRVLPAPDRGAALELLRTERPAALLVDAEVGTRTAVELLDQLRRRGGVEAAPVLVLAERSAADPELVRRADAWLPRGFDEALLARTLSSVVRRHTDRRTVLVVEGEAALTPLVVAALAGLGLPVRRVESPARAMEELDRTTPAAVAVDIGGTDPLGRVAARLRRESRLSAVPLVLFRPDDPDADPQRCAELVRARVLERWSEAAPAEPVGGTRAAVASAVTVPAPGENG</sequence>
<dbReference type="RefSeq" id="WP_147264153.1">
    <property type="nucleotide sequence ID" value="NZ_QOUI01000009.1"/>
</dbReference>
<evidence type="ECO:0000259" key="20">
    <source>
        <dbReference type="PROSITE" id="PS50112"/>
    </source>
</evidence>
<dbReference type="EC" id="2.7.13.3" evidence="5"/>
<feature type="transmembrane region" description="Helical" evidence="17">
    <location>
        <begin position="268"/>
        <end position="289"/>
    </location>
</feature>
<dbReference type="CDD" id="cd00075">
    <property type="entry name" value="HATPase"/>
    <property type="match status" value="1"/>
</dbReference>
<evidence type="ECO:0000313" key="23">
    <source>
        <dbReference type="Proteomes" id="UP000252770"/>
    </source>
</evidence>
<evidence type="ECO:0000256" key="2">
    <source>
        <dbReference type="ARBA" id="ARBA00001968"/>
    </source>
</evidence>
<evidence type="ECO:0000256" key="6">
    <source>
        <dbReference type="ARBA" id="ARBA00022553"/>
    </source>
</evidence>
<keyword evidence="12 17" id="KW-1133">Transmembrane helix</keyword>
<evidence type="ECO:0000256" key="15">
    <source>
        <dbReference type="ARBA" id="ARBA00039401"/>
    </source>
</evidence>
<name>A0A367YS86_9ACTN</name>
<dbReference type="InterPro" id="IPR004358">
    <property type="entry name" value="Sig_transdc_His_kin-like_C"/>
</dbReference>
<feature type="transmembrane region" description="Helical" evidence="17">
    <location>
        <begin position="75"/>
        <end position="95"/>
    </location>
</feature>
<evidence type="ECO:0000259" key="19">
    <source>
        <dbReference type="PROSITE" id="PS50110"/>
    </source>
</evidence>
<dbReference type="GO" id="GO:0005524">
    <property type="term" value="F:ATP binding"/>
    <property type="evidence" value="ECO:0007669"/>
    <property type="project" value="UniProtKB-KW"/>
</dbReference>
<evidence type="ECO:0000256" key="16">
    <source>
        <dbReference type="PROSITE-ProRule" id="PRU00169"/>
    </source>
</evidence>
<dbReference type="Pfam" id="PF02518">
    <property type="entry name" value="HATPase_c"/>
    <property type="match status" value="1"/>
</dbReference>
<dbReference type="PROSITE" id="PS50112">
    <property type="entry name" value="PAS"/>
    <property type="match status" value="1"/>
</dbReference>
<dbReference type="PROSITE" id="PS50113">
    <property type="entry name" value="PAC"/>
    <property type="match status" value="1"/>
</dbReference>
<feature type="transmembrane region" description="Helical" evidence="17">
    <location>
        <begin position="44"/>
        <end position="63"/>
    </location>
</feature>
<reference evidence="22 23" key="1">
    <citation type="submission" date="2018-07" db="EMBL/GenBank/DDBJ databases">
        <title>Desertimonas flava gen. nov. sp. nov.</title>
        <authorList>
            <person name="Liu S."/>
        </authorList>
    </citation>
    <scope>NUCLEOTIDE SEQUENCE [LARGE SCALE GENOMIC DNA]</scope>
    <source>
        <strain evidence="22 23">16Sb5-5</strain>
    </source>
</reference>
<dbReference type="InterPro" id="IPR001789">
    <property type="entry name" value="Sig_transdc_resp-reg_receiver"/>
</dbReference>
<dbReference type="Proteomes" id="UP000252770">
    <property type="component" value="Unassembled WGS sequence"/>
</dbReference>
<evidence type="ECO:0000313" key="22">
    <source>
        <dbReference type="EMBL" id="RCK68743.1"/>
    </source>
</evidence>
<dbReference type="PRINTS" id="PR00344">
    <property type="entry name" value="BCTRLSENSOR"/>
</dbReference>
<evidence type="ECO:0000256" key="3">
    <source>
        <dbReference type="ARBA" id="ARBA00004141"/>
    </source>
</evidence>
<dbReference type="AlphaFoldDB" id="A0A367YS86"/>
<dbReference type="PROSITE" id="PS50109">
    <property type="entry name" value="HIS_KIN"/>
    <property type="match status" value="1"/>
</dbReference>
<dbReference type="InterPro" id="IPR036097">
    <property type="entry name" value="HisK_dim/P_sf"/>
</dbReference>
<keyword evidence="13" id="KW-0902">Two-component regulatory system</keyword>
<feature type="transmembrane region" description="Helical" evidence="17">
    <location>
        <begin position="204"/>
        <end position="224"/>
    </location>
</feature>
<keyword evidence="11" id="KW-0067">ATP-binding</keyword>
<accession>A0A367YS86</accession>
<evidence type="ECO:0000256" key="11">
    <source>
        <dbReference type="ARBA" id="ARBA00022840"/>
    </source>
</evidence>
<keyword evidence="9" id="KW-0547">Nucleotide-binding</keyword>
<dbReference type="SMART" id="SM00387">
    <property type="entry name" value="HATPase_c"/>
    <property type="match status" value="1"/>
</dbReference>
<dbReference type="Gene3D" id="3.30.450.20">
    <property type="entry name" value="PAS domain"/>
    <property type="match status" value="1"/>
</dbReference>
<dbReference type="SUPFAM" id="SSF52172">
    <property type="entry name" value="CheY-like"/>
    <property type="match status" value="2"/>
</dbReference>
<feature type="domain" description="PAS" evidence="20">
    <location>
        <begin position="342"/>
        <end position="386"/>
    </location>
</feature>
<dbReference type="InterPro" id="IPR000700">
    <property type="entry name" value="PAS-assoc_C"/>
</dbReference>
<protein>
    <recommendedName>
        <fullName evidence="15">Sensor-like histidine kinase SenX3</fullName>
        <ecNumber evidence="5">2.7.13.3</ecNumber>
    </recommendedName>
</protein>
<evidence type="ECO:0000256" key="4">
    <source>
        <dbReference type="ARBA" id="ARBA00004236"/>
    </source>
</evidence>
<evidence type="ECO:0000256" key="9">
    <source>
        <dbReference type="ARBA" id="ARBA00022741"/>
    </source>
</evidence>
<feature type="transmembrane region" description="Helical" evidence="17">
    <location>
        <begin position="101"/>
        <end position="126"/>
    </location>
</feature>
<feature type="transmembrane region" description="Helical" evidence="17">
    <location>
        <begin position="12"/>
        <end position="32"/>
    </location>
</feature>
<dbReference type="PANTHER" id="PTHR42878">
    <property type="entry name" value="TWO-COMPONENT HISTIDINE KINASE"/>
    <property type="match status" value="1"/>
</dbReference>
<dbReference type="InterPro" id="IPR003661">
    <property type="entry name" value="HisK_dim/P_dom"/>
</dbReference>
<dbReference type="CDD" id="cd00082">
    <property type="entry name" value="HisKA"/>
    <property type="match status" value="1"/>
</dbReference>
<dbReference type="InterPro" id="IPR011006">
    <property type="entry name" value="CheY-like_superfamily"/>
</dbReference>
<gene>
    <name evidence="22" type="ORF">DT076_14245</name>
</gene>
<dbReference type="Pfam" id="PF13426">
    <property type="entry name" value="PAS_9"/>
    <property type="match status" value="1"/>
</dbReference>
<proteinExistence type="predicted"/>
<dbReference type="InterPro" id="IPR000014">
    <property type="entry name" value="PAS"/>
</dbReference>
<feature type="domain" description="Response regulatory" evidence="19">
    <location>
        <begin position="703"/>
        <end position="816"/>
    </location>
</feature>
<dbReference type="GO" id="GO:0005886">
    <property type="term" value="C:plasma membrane"/>
    <property type="evidence" value="ECO:0007669"/>
    <property type="project" value="UniProtKB-SubCell"/>
</dbReference>
<feature type="domain" description="Histidine kinase" evidence="18">
    <location>
        <begin position="476"/>
        <end position="693"/>
    </location>
</feature>
<dbReference type="InterPro" id="IPR001610">
    <property type="entry name" value="PAC"/>
</dbReference>
<dbReference type="NCBIfam" id="TIGR00229">
    <property type="entry name" value="sensory_box"/>
    <property type="match status" value="1"/>
</dbReference>
<keyword evidence="10" id="KW-0418">Kinase</keyword>
<dbReference type="SMART" id="SM00091">
    <property type="entry name" value="PAS"/>
    <property type="match status" value="1"/>
</dbReference>
<feature type="transmembrane region" description="Helical" evidence="17">
    <location>
        <begin position="138"/>
        <end position="157"/>
    </location>
</feature>
<dbReference type="Gene3D" id="1.10.287.130">
    <property type="match status" value="1"/>
</dbReference>
<dbReference type="SMART" id="SM00086">
    <property type="entry name" value="PAC"/>
    <property type="match status" value="1"/>
</dbReference>
<evidence type="ECO:0000256" key="8">
    <source>
        <dbReference type="ARBA" id="ARBA00022692"/>
    </source>
</evidence>
<dbReference type="SUPFAM" id="SSF55874">
    <property type="entry name" value="ATPase domain of HSP90 chaperone/DNA topoisomerase II/histidine kinase"/>
    <property type="match status" value="1"/>
</dbReference>
<dbReference type="GO" id="GO:0007234">
    <property type="term" value="P:osmosensory signaling via phosphorelay pathway"/>
    <property type="evidence" value="ECO:0007669"/>
    <property type="project" value="TreeGrafter"/>
</dbReference>
<comment type="subcellular location">
    <subcellularLocation>
        <location evidence="4">Cell membrane</location>
    </subcellularLocation>
    <subcellularLocation>
        <location evidence="3">Membrane</location>
        <topology evidence="3">Multi-pass membrane protein</topology>
    </subcellularLocation>
</comment>
<evidence type="ECO:0000256" key="12">
    <source>
        <dbReference type="ARBA" id="ARBA00022989"/>
    </source>
</evidence>
<dbReference type="SUPFAM" id="SSF55785">
    <property type="entry name" value="PYP-like sensor domain (PAS domain)"/>
    <property type="match status" value="1"/>
</dbReference>
<evidence type="ECO:0000256" key="10">
    <source>
        <dbReference type="ARBA" id="ARBA00022777"/>
    </source>
</evidence>
<keyword evidence="23" id="KW-1185">Reference proteome</keyword>
<dbReference type="GO" id="GO:0005509">
    <property type="term" value="F:calcium ion binding"/>
    <property type="evidence" value="ECO:0007669"/>
    <property type="project" value="UniProtKB-ARBA"/>
</dbReference>
<dbReference type="PROSITE" id="PS50110">
    <property type="entry name" value="RESPONSE_REGULATORY"/>
    <property type="match status" value="1"/>
</dbReference>
<evidence type="ECO:0000256" key="13">
    <source>
        <dbReference type="ARBA" id="ARBA00023012"/>
    </source>
</evidence>
<dbReference type="InterPro" id="IPR050351">
    <property type="entry name" value="BphY/WalK/GraS-like"/>
</dbReference>
<dbReference type="Gene3D" id="3.30.565.10">
    <property type="entry name" value="Histidine kinase-like ATPase, C-terminal domain"/>
    <property type="match status" value="1"/>
</dbReference>
<evidence type="ECO:0000259" key="21">
    <source>
        <dbReference type="PROSITE" id="PS50113"/>
    </source>
</evidence>
<evidence type="ECO:0000256" key="1">
    <source>
        <dbReference type="ARBA" id="ARBA00000085"/>
    </source>
</evidence>
<dbReference type="FunFam" id="1.10.287.130:FF:000001">
    <property type="entry name" value="Two-component sensor histidine kinase"/>
    <property type="match status" value="1"/>
</dbReference>
<dbReference type="SUPFAM" id="SSF47384">
    <property type="entry name" value="Homodimeric domain of signal transducing histidine kinase"/>
    <property type="match status" value="1"/>
</dbReference>
<evidence type="ECO:0000256" key="14">
    <source>
        <dbReference type="ARBA" id="ARBA00023136"/>
    </source>
</evidence>
<organism evidence="22 23">
    <name type="scientific">Desertihabitans brevis</name>
    <dbReference type="NCBI Taxonomy" id="2268447"/>
    <lineage>
        <taxon>Bacteria</taxon>
        <taxon>Bacillati</taxon>
        <taxon>Actinomycetota</taxon>
        <taxon>Actinomycetes</taxon>
        <taxon>Propionibacteriales</taxon>
        <taxon>Propionibacteriaceae</taxon>
        <taxon>Desertihabitans</taxon>
    </lineage>
</organism>
<comment type="cofactor">
    <cofactor evidence="2">
        <name>a divalent metal cation</name>
        <dbReference type="ChEBI" id="CHEBI:60240"/>
    </cofactor>
</comment>